<dbReference type="InterPro" id="IPR029063">
    <property type="entry name" value="SAM-dependent_MTases_sf"/>
</dbReference>
<dbReference type="EMBL" id="AF123569">
    <property type="protein sequence ID" value="AAD39134.2"/>
    <property type="molecule type" value="Genomic_DNA"/>
</dbReference>
<reference evidence="10" key="1">
    <citation type="journal article" date="1999" name="Mol. Microbiol.">
        <title>Operator sequences for the regulatory proteins of restriction modification systems.</title>
        <authorList>
            <person name="Bart A."/>
            <person name="Dankert J."/>
            <person name="van der Ende A."/>
        </authorList>
    </citation>
    <scope>NUCLEOTIDE SEQUENCE</scope>
    <source>
        <strain evidence="10">800615</strain>
    </source>
</reference>
<dbReference type="GO" id="GO:0003677">
    <property type="term" value="F:DNA binding"/>
    <property type="evidence" value="ECO:0007669"/>
    <property type="project" value="UniProtKB-KW"/>
</dbReference>
<dbReference type="PANTHER" id="PTHR13370:SF3">
    <property type="entry name" value="TRNA (GUANINE(10)-N2)-METHYLTRANSFERASE HOMOLOG"/>
    <property type="match status" value="1"/>
</dbReference>
<dbReference type="PROSITE" id="PS00093">
    <property type="entry name" value="N4_MTASE"/>
    <property type="match status" value="1"/>
</dbReference>
<organism evidence="10">
    <name type="scientific">Neisseria meningitidis</name>
    <dbReference type="NCBI Taxonomy" id="487"/>
    <lineage>
        <taxon>Bacteria</taxon>
        <taxon>Pseudomonadati</taxon>
        <taxon>Pseudomonadota</taxon>
        <taxon>Betaproteobacteria</taxon>
        <taxon>Neisseriales</taxon>
        <taxon>Neisseriaceae</taxon>
        <taxon>Neisseria</taxon>
    </lineage>
</organism>
<reference evidence="10" key="3">
    <citation type="submission" date="2003-03" db="EMBL/GenBank/DDBJ databases">
        <authorList>
            <person name="Bart A."/>
            <person name="Pannekoek Y."/>
            <person name="Dankert J."/>
            <person name="Van der Ende A."/>
        </authorList>
    </citation>
    <scope>NUCLEOTIDE SEQUENCE</scope>
    <source>
        <strain evidence="10">800615</strain>
    </source>
</reference>
<dbReference type="InterPro" id="IPR002941">
    <property type="entry name" value="DNA_methylase_N4/N6"/>
</dbReference>
<protein>
    <recommendedName>
        <fullName evidence="8">Methyltransferase</fullName>
        <ecNumber evidence="8">2.1.1.-</ecNumber>
    </recommendedName>
</protein>
<evidence type="ECO:0000313" key="10">
    <source>
        <dbReference type="EMBL" id="AAD39134.2"/>
    </source>
</evidence>
<dbReference type="OMA" id="SIHKMSA"/>
<evidence type="ECO:0000313" key="11">
    <source>
        <dbReference type="EMBL" id="RGB15665.1"/>
    </source>
</evidence>
<dbReference type="GO" id="GO:0009007">
    <property type="term" value="F:site-specific DNA-methyltransferase (adenine-specific) activity"/>
    <property type="evidence" value="ECO:0007669"/>
    <property type="project" value="TreeGrafter"/>
</dbReference>
<reference evidence="12 14" key="5">
    <citation type="submission" date="2017-09" db="EMBL/GenBank/DDBJ databases">
        <title>Phenotypic and genotypic characterization of Colombian isolates of Neisseria meningitidis recovered from invasive disease.</title>
        <authorList>
            <person name="Duarte C."/>
            <person name="Gabastou J.M."/>
            <person name="Moreno J."/>
        </authorList>
    </citation>
    <scope>NUCLEOTIDE SEQUENCE [LARGE SCALE GENOMIC DNA]</scope>
    <source>
        <strain evidence="12 14">INS-Nm1012</strain>
    </source>
</reference>
<comment type="catalytic activity">
    <reaction evidence="7">
        <text>a 2'-deoxycytidine in DNA + S-adenosyl-L-methionine = an N(4)-methyl-2'-deoxycytidine in DNA + S-adenosyl-L-homocysteine + H(+)</text>
        <dbReference type="Rhea" id="RHEA:16857"/>
        <dbReference type="Rhea" id="RHEA-COMP:11369"/>
        <dbReference type="Rhea" id="RHEA-COMP:13674"/>
        <dbReference type="ChEBI" id="CHEBI:15378"/>
        <dbReference type="ChEBI" id="CHEBI:57856"/>
        <dbReference type="ChEBI" id="CHEBI:59789"/>
        <dbReference type="ChEBI" id="CHEBI:85452"/>
        <dbReference type="ChEBI" id="CHEBI:137933"/>
        <dbReference type="EC" id="2.1.1.113"/>
    </reaction>
</comment>
<evidence type="ECO:0000256" key="7">
    <source>
        <dbReference type="ARBA" id="ARBA00049120"/>
    </source>
</evidence>
<keyword evidence="6" id="KW-0238">DNA-binding</keyword>
<evidence type="ECO:0000256" key="5">
    <source>
        <dbReference type="ARBA" id="ARBA00022747"/>
    </source>
</evidence>
<dbReference type="GO" id="GO:0009307">
    <property type="term" value="P:DNA restriction-modification system"/>
    <property type="evidence" value="ECO:0007669"/>
    <property type="project" value="UniProtKB-KW"/>
</dbReference>
<dbReference type="GO" id="GO:0015667">
    <property type="term" value="F:site-specific DNA-methyltransferase (cytosine-N4-specific) activity"/>
    <property type="evidence" value="ECO:0007669"/>
    <property type="project" value="UniProtKB-EC"/>
</dbReference>
<evidence type="ECO:0000256" key="6">
    <source>
        <dbReference type="ARBA" id="ARBA00023125"/>
    </source>
</evidence>
<name>Q9XCX5_NEIME</name>
<dbReference type="GO" id="GO:0032259">
    <property type="term" value="P:methylation"/>
    <property type="evidence" value="ECO:0007669"/>
    <property type="project" value="UniProtKB-KW"/>
</dbReference>
<reference evidence="10" key="2">
    <citation type="journal article" date="2001" name="Infect. Immun.">
        <title>NmeSI restriction-modification system identified by representational difference analysis of a hypervirulent Neisseria meningitidis strain.</title>
        <authorList>
            <person name="Bart A."/>
            <person name="Pannekoek Y."/>
            <person name="Dankert J."/>
            <person name="van der Ende A."/>
        </authorList>
    </citation>
    <scope>NUCLEOTIDE SEQUENCE</scope>
    <source>
        <strain evidence="10">800615</strain>
    </source>
</reference>
<comment type="similarity">
    <text evidence="1">Belongs to the N(4)/N(6)-methyltransferase family. N(4) subfamily.</text>
</comment>
<dbReference type="AlphaFoldDB" id="Q9XCX5"/>
<dbReference type="EMBL" id="NWZY01000015">
    <property type="protein sequence ID" value="RQK78412.1"/>
    <property type="molecule type" value="Genomic_DNA"/>
</dbReference>
<proteinExistence type="inferred from homology"/>
<evidence type="ECO:0000256" key="1">
    <source>
        <dbReference type="ARBA" id="ARBA00010203"/>
    </source>
</evidence>
<keyword evidence="3 12" id="KW-0808">Transferase</keyword>
<gene>
    <name evidence="10" type="primary">nmeSIM</name>
    <name evidence="11" type="ORF">CIJ84_08005</name>
    <name evidence="12" type="ORF">COH52_06505</name>
</gene>
<evidence type="ECO:0000256" key="2">
    <source>
        <dbReference type="ARBA" id="ARBA00022603"/>
    </source>
</evidence>
<dbReference type="REBASE" id="4164">
    <property type="entry name" value="M.NmeSI"/>
</dbReference>
<dbReference type="EC" id="2.1.1.-" evidence="8"/>
<evidence type="ECO:0000256" key="3">
    <source>
        <dbReference type="ARBA" id="ARBA00022679"/>
    </source>
</evidence>
<evidence type="ECO:0000313" key="12">
    <source>
        <dbReference type="EMBL" id="RQK78412.1"/>
    </source>
</evidence>
<dbReference type="SUPFAM" id="SSF53335">
    <property type="entry name" value="S-adenosyl-L-methionine-dependent methyltransferases"/>
    <property type="match status" value="1"/>
</dbReference>
<dbReference type="GO" id="GO:0005737">
    <property type="term" value="C:cytoplasm"/>
    <property type="evidence" value="ECO:0007669"/>
    <property type="project" value="TreeGrafter"/>
</dbReference>
<keyword evidence="5" id="KW-0680">Restriction system</keyword>
<reference evidence="11 13" key="4">
    <citation type="submission" date="2017-08" db="EMBL/GenBank/DDBJ databases">
        <title>Meningococcal Conjunctivitis and Endemic Carriage at a Military Recruit Training Center.</title>
        <authorList>
            <person name="Bobb A.J."/>
            <person name="Galac M.R."/>
            <person name="Snesrud E."/>
            <person name="Clagett C.D."/>
        </authorList>
    </citation>
    <scope>NUCLEOTIDE SEQUENCE [LARGE SCALE GENOMIC DNA]</scope>
    <source>
        <strain evidence="11 13">MRSN431200</strain>
    </source>
</reference>
<dbReference type="PANTHER" id="PTHR13370">
    <property type="entry name" value="RNA METHYLASE-RELATED"/>
    <property type="match status" value="1"/>
</dbReference>
<accession>Q9XCX5</accession>
<dbReference type="EMBL" id="NVYQ01000116">
    <property type="protein sequence ID" value="RGB15665.1"/>
    <property type="molecule type" value="Genomic_DNA"/>
</dbReference>
<dbReference type="Pfam" id="PF01555">
    <property type="entry name" value="N6_N4_Mtase"/>
    <property type="match status" value="1"/>
</dbReference>
<evidence type="ECO:0000256" key="4">
    <source>
        <dbReference type="ARBA" id="ARBA00022691"/>
    </source>
</evidence>
<evidence type="ECO:0000313" key="13">
    <source>
        <dbReference type="Proteomes" id="UP000260504"/>
    </source>
</evidence>
<evidence type="ECO:0000259" key="9">
    <source>
        <dbReference type="Pfam" id="PF01555"/>
    </source>
</evidence>
<sequence length="283" mass="32780">MNTISSIMSLENFQLIKTQLGVPSYENDRVAIYQGDCIQLMDKISKGSFQMTITSPPYNIGKEYESILDLEHYLEWCERWMQSIHHLTEDSGCFWLNLGYLHVEKKGLAVPIPYLLWDKTNFFLLQEVVWNYAAGVACRNRFSPRNEKLLWYVKNPAKYTFNLDAVRDPNVKYPNQKKNGKLKCNPLGKNPTDVWQIAKVTSGRNRSSRERTAHPAQFPLELIERIIRASSNQNDVILDPFIGSGTTALAGLKNNRFVIGFEINDEYIDIIKERFKEYDLQNT</sequence>
<dbReference type="Proteomes" id="UP000260504">
    <property type="component" value="Unassembled WGS sequence"/>
</dbReference>
<keyword evidence="4" id="KW-0949">S-adenosyl-L-methionine</keyword>
<evidence type="ECO:0000256" key="8">
    <source>
        <dbReference type="RuleBase" id="RU362026"/>
    </source>
</evidence>
<dbReference type="GO" id="GO:0008170">
    <property type="term" value="F:N-methyltransferase activity"/>
    <property type="evidence" value="ECO:0007669"/>
    <property type="project" value="InterPro"/>
</dbReference>
<evidence type="ECO:0000313" key="14">
    <source>
        <dbReference type="Proteomes" id="UP000283666"/>
    </source>
</evidence>
<dbReference type="InterPro" id="IPR001091">
    <property type="entry name" value="RM_Methyltransferase"/>
</dbReference>
<dbReference type="InterPro" id="IPR017985">
    <property type="entry name" value="MeTrfase_CN4_CS"/>
</dbReference>
<feature type="domain" description="DNA methylase N-4/N-6" evidence="9">
    <location>
        <begin position="50"/>
        <end position="273"/>
    </location>
</feature>
<dbReference type="Proteomes" id="UP000283666">
    <property type="component" value="Unassembled WGS sequence"/>
</dbReference>
<dbReference type="PRINTS" id="PR00508">
    <property type="entry name" value="S21N4MTFRASE"/>
</dbReference>
<keyword evidence="2 12" id="KW-0489">Methyltransferase</keyword>
<dbReference type="Gene3D" id="3.40.50.150">
    <property type="entry name" value="Vaccinia Virus protein VP39"/>
    <property type="match status" value="1"/>
</dbReference>